<keyword evidence="6" id="KW-0016">Alginate biosynthesis</keyword>
<evidence type="ECO:0000313" key="10">
    <source>
        <dbReference type="Proteomes" id="UP000494108"/>
    </source>
</evidence>
<comment type="subcellular location">
    <subcellularLocation>
        <location evidence="1">Periplasm</location>
    </subcellularLocation>
</comment>
<name>A0A6S6YTX4_9BURK</name>
<dbReference type="EMBL" id="CADIJX010000002">
    <property type="protein sequence ID" value="CAB3642454.1"/>
    <property type="molecule type" value="Genomic_DNA"/>
</dbReference>
<comment type="pathway">
    <text evidence="2">Glycan biosynthesis; alginate biosynthesis.</text>
</comment>
<evidence type="ECO:0000256" key="5">
    <source>
        <dbReference type="ARBA" id="ARBA00022764"/>
    </source>
</evidence>
<dbReference type="UniPathway" id="UPA00286"/>
<organism evidence="9 10">
    <name type="scientific">Achromobacter pestifer</name>
    <dbReference type="NCBI Taxonomy" id="1353889"/>
    <lineage>
        <taxon>Bacteria</taxon>
        <taxon>Pseudomonadati</taxon>
        <taxon>Pseudomonadota</taxon>
        <taxon>Betaproteobacteria</taxon>
        <taxon>Burkholderiales</taxon>
        <taxon>Alcaligenaceae</taxon>
        <taxon>Achromobacter</taxon>
    </lineage>
</organism>
<dbReference type="GO" id="GO:0016746">
    <property type="term" value="F:acyltransferase activity"/>
    <property type="evidence" value="ECO:0007669"/>
    <property type="project" value="UniProtKB-KW"/>
</dbReference>
<evidence type="ECO:0000256" key="2">
    <source>
        <dbReference type="ARBA" id="ARBA00005182"/>
    </source>
</evidence>
<protein>
    <submittedName>
        <fullName evidence="9">Putative alginate O-acetylase AlgJ</fullName>
        <ecNumber evidence="9">2.3.1.-</ecNumber>
    </submittedName>
</protein>
<keyword evidence="9" id="KW-0012">Acyltransferase</keyword>
<accession>A0A6S6YTX4</accession>
<sequence>MALALSLLAVGSAHAQTESTIVIIGKDGWLFPAWASLDDADAKAIDASTRLIADAKTRLAARGVHLELLVLPDKVRFYEDRLPAGKTVNDSVRKRYETILGSLRKANIDALNAKTLFSDLRASGVDVYYRSDQHWTLAASDATATAIAARIKQAVPKLAGEPGSGMPLGNVKRERRYGDLADLFLPPEQRAAVGRETFTVRYAAESLPLLDSGKAPVHVTGHSMVQAYYGFPQKLSNGIDRPVTLNWKSGNVGPWVVLLEYLESASFRDNPPQALVWQMYEPVYGLGPQAEGQWNSASLMTPQQWQARLQKALAR</sequence>
<keyword evidence="3 9" id="KW-0808">Transferase</keyword>
<dbReference type="GO" id="GO:0042597">
    <property type="term" value="C:periplasmic space"/>
    <property type="evidence" value="ECO:0007669"/>
    <property type="project" value="UniProtKB-SubCell"/>
</dbReference>
<evidence type="ECO:0000313" key="9">
    <source>
        <dbReference type="EMBL" id="CAB3642454.1"/>
    </source>
</evidence>
<dbReference type="AlphaFoldDB" id="A0A6S6YTX4"/>
<keyword evidence="5" id="KW-0574">Periplasm</keyword>
<keyword evidence="4 7" id="KW-0732">Signal</keyword>
<keyword evidence="10" id="KW-1185">Reference proteome</keyword>
<reference evidence="9 10" key="1">
    <citation type="submission" date="2020-04" db="EMBL/GenBank/DDBJ databases">
        <authorList>
            <person name="De Canck E."/>
        </authorList>
    </citation>
    <scope>NUCLEOTIDE SEQUENCE [LARGE SCALE GENOMIC DNA]</scope>
    <source>
        <strain evidence="9 10">LMG 3431</strain>
    </source>
</reference>
<dbReference type="EC" id="2.3.1.-" evidence="9"/>
<evidence type="ECO:0000256" key="3">
    <source>
        <dbReference type="ARBA" id="ARBA00022679"/>
    </source>
</evidence>
<dbReference type="Pfam" id="PF16822">
    <property type="entry name" value="ALGX"/>
    <property type="match status" value="1"/>
</dbReference>
<dbReference type="GO" id="GO:0042121">
    <property type="term" value="P:alginic acid biosynthetic process"/>
    <property type="evidence" value="ECO:0007669"/>
    <property type="project" value="UniProtKB-UniPathway"/>
</dbReference>
<evidence type="ECO:0000259" key="8">
    <source>
        <dbReference type="Pfam" id="PF16822"/>
    </source>
</evidence>
<evidence type="ECO:0000256" key="1">
    <source>
        <dbReference type="ARBA" id="ARBA00004418"/>
    </source>
</evidence>
<gene>
    <name evidence="9" type="primary">algJ</name>
    <name evidence="9" type="ORF">LMG3431_02227</name>
</gene>
<feature type="domain" description="AlgX/AlgJ SGNH hydrolase-like" evidence="8">
    <location>
        <begin position="22"/>
        <end position="280"/>
    </location>
</feature>
<proteinExistence type="predicted"/>
<feature type="signal peptide" evidence="7">
    <location>
        <begin position="1"/>
        <end position="15"/>
    </location>
</feature>
<dbReference type="InterPro" id="IPR031811">
    <property type="entry name" value="ALGX/ALGJ_SGNH-like"/>
</dbReference>
<dbReference type="Proteomes" id="UP000494108">
    <property type="component" value="Unassembled WGS sequence"/>
</dbReference>
<feature type="chain" id="PRO_5028924475" evidence="7">
    <location>
        <begin position="16"/>
        <end position="315"/>
    </location>
</feature>
<evidence type="ECO:0000256" key="6">
    <source>
        <dbReference type="ARBA" id="ARBA00022841"/>
    </source>
</evidence>
<evidence type="ECO:0000256" key="4">
    <source>
        <dbReference type="ARBA" id="ARBA00022729"/>
    </source>
</evidence>
<evidence type="ECO:0000256" key="7">
    <source>
        <dbReference type="SAM" id="SignalP"/>
    </source>
</evidence>